<keyword evidence="3" id="KW-1185">Reference proteome</keyword>
<comment type="caution">
    <text evidence="2">The sequence shown here is derived from an EMBL/GenBank/DDBJ whole genome shotgun (WGS) entry which is preliminary data.</text>
</comment>
<protein>
    <submittedName>
        <fullName evidence="2">Uncharacterized protein</fullName>
    </submittedName>
</protein>
<evidence type="ECO:0000313" key="3">
    <source>
        <dbReference type="Proteomes" id="UP000708148"/>
    </source>
</evidence>
<dbReference type="Proteomes" id="UP000708148">
    <property type="component" value="Unassembled WGS sequence"/>
</dbReference>
<name>A0A8S1J2Q3_9CHLO</name>
<dbReference type="EMBL" id="CAJHUC010001509">
    <property type="protein sequence ID" value="CAD7701357.1"/>
    <property type="molecule type" value="Genomic_DNA"/>
</dbReference>
<dbReference type="AlphaFoldDB" id="A0A8S1J2Q3"/>
<proteinExistence type="predicted"/>
<sequence>MSWLHSWRPLSFGHLLPSISHLGMFLQTLPVHRESAGEMRGVLVSPDTIATGITSHGYTSMPTGQVPKPCLWAGHQLLLKLASPFAKCKSGRIHSQGDLYEPGMGAQSLVAKGPSGMPTAVHQDPGGRLLSCISRRSKRGASIALRFGSRRMVATTKWPMTALPAQSCPWVLCQTTSKLAGHVAKRKTRHAQPQRRNSSKRRHTGDQPQGL</sequence>
<evidence type="ECO:0000313" key="2">
    <source>
        <dbReference type="EMBL" id="CAD7701357.1"/>
    </source>
</evidence>
<evidence type="ECO:0000256" key="1">
    <source>
        <dbReference type="SAM" id="MobiDB-lite"/>
    </source>
</evidence>
<feature type="region of interest" description="Disordered" evidence="1">
    <location>
        <begin position="181"/>
        <end position="211"/>
    </location>
</feature>
<gene>
    <name evidence="2" type="ORF">OSTQU699_LOCUS6716</name>
</gene>
<feature type="compositionally biased region" description="Basic residues" evidence="1">
    <location>
        <begin position="183"/>
        <end position="203"/>
    </location>
</feature>
<reference evidence="2" key="1">
    <citation type="submission" date="2020-12" db="EMBL/GenBank/DDBJ databases">
        <authorList>
            <person name="Iha C."/>
        </authorList>
    </citation>
    <scope>NUCLEOTIDE SEQUENCE</scope>
</reference>
<accession>A0A8S1J2Q3</accession>
<organism evidence="2 3">
    <name type="scientific">Ostreobium quekettii</name>
    <dbReference type="NCBI Taxonomy" id="121088"/>
    <lineage>
        <taxon>Eukaryota</taxon>
        <taxon>Viridiplantae</taxon>
        <taxon>Chlorophyta</taxon>
        <taxon>core chlorophytes</taxon>
        <taxon>Ulvophyceae</taxon>
        <taxon>TCBD clade</taxon>
        <taxon>Bryopsidales</taxon>
        <taxon>Ostreobineae</taxon>
        <taxon>Ostreobiaceae</taxon>
        <taxon>Ostreobium</taxon>
    </lineage>
</organism>